<dbReference type="WBParaSite" id="RSKR_0000858000.1">
    <property type="protein sequence ID" value="RSKR_0000858000.1"/>
    <property type="gene ID" value="RSKR_0000858000"/>
</dbReference>
<evidence type="ECO:0000313" key="2">
    <source>
        <dbReference type="WBParaSite" id="RSKR_0000858000.1"/>
    </source>
</evidence>
<proteinExistence type="predicted"/>
<name>A0AC35U8V1_9BILA</name>
<organism evidence="1 2">
    <name type="scientific">Rhabditophanes sp. KR3021</name>
    <dbReference type="NCBI Taxonomy" id="114890"/>
    <lineage>
        <taxon>Eukaryota</taxon>
        <taxon>Metazoa</taxon>
        <taxon>Ecdysozoa</taxon>
        <taxon>Nematoda</taxon>
        <taxon>Chromadorea</taxon>
        <taxon>Rhabditida</taxon>
        <taxon>Tylenchina</taxon>
        <taxon>Panagrolaimomorpha</taxon>
        <taxon>Strongyloidoidea</taxon>
        <taxon>Alloionematidae</taxon>
        <taxon>Rhabditophanes</taxon>
    </lineage>
</organism>
<reference evidence="2" key="1">
    <citation type="submission" date="2016-11" db="UniProtKB">
        <authorList>
            <consortium name="WormBaseParasite"/>
        </authorList>
    </citation>
    <scope>IDENTIFICATION</scope>
    <source>
        <strain evidence="2">KR3021</strain>
    </source>
</reference>
<dbReference type="Proteomes" id="UP000095286">
    <property type="component" value="Unplaced"/>
</dbReference>
<protein>
    <submittedName>
        <fullName evidence="2">GB1/RHD3-type G domain-containing protein</fullName>
    </submittedName>
</protein>
<sequence>MEEERKSEVIELTDTVKEETIVGEGPIRIIETTTNNEYALNLNSLEKLLMDPEYADKKVVVVSVAGAYRKGKSFLLNFFIRYLKAKEVGVEERTTDKWIDTDDDLTGFSWKGGSVRDTTGILIWSKLFVLKDKNNEDIVVILMDTQGSFDSNSTVKDNATIFALSTMVSATQIYNISQNIQEDDLDHLGLFTEYGKLAMEDSDVKPFQSLMFLVRDWSYPYEAEYGLDGGKRILEARLETNEKQHVELRKVREHIHSCFEKLECYLMPHPGLNVSTNPNFKGKLSGIENEFKSKLETFVEYLFDSHNLVPKKINGSNLTCRHLFEYFKAYIQIFKGETLPEPKNMLLATAEANNFAAVSQAKAIYTKEMEEICGGATPYIQTEELEKEHERVKNNAIRIFKNIKKMGGSEYSLSFLEKLEEDILTQWECYLKVNASKNLFKSMRTPAVLVALLFINYIFQEFFQLIGIEIFASFFSAIIFVIITSLSVWTYSRYSGNIREMGQGVDDGVLWLWDNFLSPVSQQGIHSATEFTVKLNTTSSINKKHN</sequence>
<evidence type="ECO:0000313" key="1">
    <source>
        <dbReference type="Proteomes" id="UP000095286"/>
    </source>
</evidence>
<accession>A0AC35U8V1</accession>